<evidence type="ECO:0000256" key="1">
    <source>
        <dbReference type="ARBA" id="ARBA00007359"/>
    </source>
</evidence>
<dbReference type="PANTHER" id="PTHR11371">
    <property type="entry name" value="DEOXYRIBONUCLEASE"/>
    <property type="match status" value="1"/>
</dbReference>
<keyword evidence="7" id="KW-0255">Endonuclease</keyword>
<dbReference type="InterPro" id="IPR036691">
    <property type="entry name" value="Endo/exonu/phosph_ase_sf"/>
</dbReference>
<gene>
    <name evidence="7" type="ORF">Pan54_31210</name>
</gene>
<accession>A0A5C5XI36</accession>
<evidence type="ECO:0000256" key="4">
    <source>
        <dbReference type="SAM" id="MobiDB-lite"/>
    </source>
</evidence>
<evidence type="ECO:0000313" key="7">
    <source>
        <dbReference type="EMBL" id="TWT62379.1"/>
    </source>
</evidence>
<keyword evidence="5" id="KW-0812">Transmembrane</keyword>
<evidence type="ECO:0000256" key="3">
    <source>
        <dbReference type="ARBA" id="ARBA00022801"/>
    </source>
</evidence>
<evidence type="ECO:0000259" key="6">
    <source>
        <dbReference type="Pfam" id="PF03372"/>
    </source>
</evidence>
<dbReference type="SMART" id="SM00476">
    <property type="entry name" value="DNaseIc"/>
    <property type="match status" value="1"/>
</dbReference>
<dbReference type="InterPro" id="IPR016202">
    <property type="entry name" value="DNase_I"/>
</dbReference>
<dbReference type="GO" id="GO:0006308">
    <property type="term" value="P:DNA catabolic process"/>
    <property type="evidence" value="ECO:0007669"/>
    <property type="project" value="InterPro"/>
</dbReference>
<feature type="domain" description="Endonuclease/exonuclease/phosphatase" evidence="6">
    <location>
        <begin position="68"/>
        <end position="307"/>
    </location>
</feature>
<name>A0A5C5XI36_9PLAN</name>
<dbReference type="GO" id="GO:0004527">
    <property type="term" value="F:exonuclease activity"/>
    <property type="evidence" value="ECO:0007669"/>
    <property type="project" value="UniProtKB-KW"/>
</dbReference>
<keyword evidence="8" id="KW-1185">Reference proteome</keyword>
<feature type="transmembrane region" description="Helical" evidence="5">
    <location>
        <begin position="7"/>
        <end position="26"/>
    </location>
</feature>
<dbReference type="AlphaFoldDB" id="A0A5C5XI36"/>
<evidence type="ECO:0000313" key="8">
    <source>
        <dbReference type="Proteomes" id="UP000316095"/>
    </source>
</evidence>
<dbReference type="Gene3D" id="3.60.10.10">
    <property type="entry name" value="Endonuclease/exonuclease/phosphatase"/>
    <property type="match status" value="1"/>
</dbReference>
<dbReference type="Pfam" id="PF03372">
    <property type="entry name" value="Exo_endo_phos"/>
    <property type="match status" value="1"/>
</dbReference>
<feature type="region of interest" description="Disordered" evidence="4">
    <location>
        <begin position="41"/>
        <end position="61"/>
    </location>
</feature>
<reference evidence="7 8" key="1">
    <citation type="submission" date="2019-02" db="EMBL/GenBank/DDBJ databases">
        <title>Deep-cultivation of Planctomycetes and their phenomic and genomic characterization uncovers novel biology.</title>
        <authorList>
            <person name="Wiegand S."/>
            <person name="Jogler M."/>
            <person name="Boedeker C."/>
            <person name="Pinto D."/>
            <person name="Vollmers J."/>
            <person name="Rivas-Marin E."/>
            <person name="Kohn T."/>
            <person name="Peeters S.H."/>
            <person name="Heuer A."/>
            <person name="Rast P."/>
            <person name="Oberbeckmann S."/>
            <person name="Bunk B."/>
            <person name="Jeske O."/>
            <person name="Meyerdierks A."/>
            <person name="Storesund J.E."/>
            <person name="Kallscheuer N."/>
            <person name="Luecker S."/>
            <person name="Lage O.M."/>
            <person name="Pohl T."/>
            <person name="Merkel B.J."/>
            <person name="Hornburger P."/>
            <person name="Mueller R.-W."/>
            <person name="Bruemmer F."/>
            <person name="Labrenz M."/>
            <person name="Spormann A.M."/>
            <person name="Op Den Camp H."/>
            <person name="Overmann J."/>
            <person name="Amann R."/>
            <person name="Jetten M.S.M."/>
            <person name="Mascher T."/>
            <person name="Medema M.H."/>
            <person name="Devos D.P."/>
            <person name="Kaster A.-K."/>
            <person name="Ovreas L."/>
            <person name="Rohde M."/>
            <person name="Galperin M.Y."/>
            <person name="Jogler C."/>
        </authorList>
    </citation>
    <scope>NUCLEOTIDE SEQUENCE [LARGE SCALE GENOMIC DNA]</scope>
    <source>
        <strain evidence="7 8">Pan54</strain>
    </source>
</reference>
<dbReference type="InterPro" id="IPR005135">
    <property type="entry name" value="Endo/exonuclease/phosphatase"/>
</dbReference>
<dbReference type="Proteomes" id="UP000316095">
    <property type="component" value="Unassembled WGS sequence"/>
</dbReference>
<keyword evidence="5" id="KW-0472">Membrane</keyword>
<dbReference type="PRINTS" id="PR00130">
    <property type="entry name" value="DNASEI"/>
</dbReference>
<dbReference type="PANTHER" id="PTHR11371:SF31">
    <property type="entry name" value="EXTRACELLULAR NUCLEASE"/>
    <property type="match status" value="1"/>
</dbReference>
<protein>
    <submittedName>
        <fullName evidence="7">Endonuclease/Exonuclease/phosphatase family protein</fullName>
    </submittedName>
</protein>
<evidence type="ECO:0000256" key="5">
    <source>
        <dbReference type="SAM" id="Phobius"/>
    </source>
</evidence>
<keyword evidence="7" id="KW-0269">Exonuclease</keyword>
<dbReference type="RefSeq" id="WP_165441788.1">
    <property type="nucleotide sequence ID" value="NZ_SJPG01000001.1"/>
</dbReference>
<comment type="caution">
    <text evidence="7">The sequence shown here is derived from an EMBL/GenBank/DDBJ whole genome shotgun (WGS) entry which is preliminary data.</text>
</comment>
<feature type="compositionally biased region" description="Polar residues" evidence="4">
    <location>
        <begin position="41"/>
        <end position="58"/>
    </location>
</feature>
<evidence type="ECO:0000256" key="2">
    <source>
        <dbReference type="ARBA" id="ARBA00022722"/>
    </source>
</evidence>
<dbReference type="GO" id="GO:0004519">
    <property type="term" value="F:endonuclease activity"/>
    <property type="evidence" value="ECO:0007669"/>
    <property type="project" value="UniProtKB-KW"/>
</dbReference>
<organism evidence="7 8">
    <name type="scientific">Rubinisphaera italica</name>
    <dbReference type="NCBI Taxonomy" id="2527969"/>
    <lineage>
        <taxon>Bacteria</taxon>
        <taxon>Pseudomonadati</taxon>
        <taxon>Planctomycetota</taxon>
        <taxon>Planctomycetia</taxon>
        <taxon>Planctomycetales</taxon>
        <taxon>Planctomycetaceae</taxon>
        <taxon>Rubinisphaera</taxon>
    </lineage>
</organism>
<dbReference type="SUPFAM" id="SSF56219">
    <property type="entry name" value="DNase I-like"/>
    <property type="match status" value="1"/>
</dbReference>
<keyword evidence="5" id="KW-1133">Transmembrane helix</keyword>
<keyword evidence="2" id="KW-0540">Nuclease</keyword>
<dbReference type="EMBL" id="SJPG01000001">
    <property type="protein sequence ID" value="TWT62379.1"/>
    <property type="molecule type" value="Genomic_DNA"/>
</dbReference>
<sequence>MAKKKSQASWWIAVGILIVGMFSFLGKLQLGNVLPSIPTVSTGSTSGENPSGPTSQPPAASKDSIRIATFNIQVFGVSKMGKPIVRERLAELVRQFDLVAIQEIRSIDQSVLPNFVDLVNAQGADFKYLIGDRLGRTSSKEQYAYVYRSSLIEPVQGSIYNIEDRLDRLHREPFVGSFRMRSKPGEGGEPFSFTLVNMHTDPDEAEYEVGQLAGVYNFVTTYRPEEDDVIILGDLNVNASKLTPLTNIPLLRSVAGTGPTNTRGTKQYDHIVVNHQSTLEFTGRAGVLDMASFLKISPQEALDLSDHQPVWAEFRTTEQRGSIQVASPFTEQTVR</sequence>
<dbReference type="GO" id="GO:0004536">
    <property type="term" value="F:DNA nuclease activity"/>
    <property type="evidence" value="ECO:0007669"/>
    <property type="project" value="InterPro"/>
</dbReference>
<comment type="similarity">
    <text evidence="1">Belongs to the DNase I family.</text>
</comment>
<keyword evidence="3" id="KW-0378">Hydrolase</keyword>
<proteinExistence type="inferred from homology"/>